<dbReference type="SUPFAM" id="SSF161098">
    <property type="entry name" value="MetI-like"/>
    <property type="match status" value="1"/>
</dbReference>
<comment type="subcellular location">
    <subcellularLocation>
        <location evidence="1 7">Cell membrane</location>
        <topology evidence="1 7">Multi-pass membrane protein</topology>
    </subcellularLocation>
</comment>
<feature type="transmembrane region" description="Helical" evidence="7">
    <location>
        <begin position="71"/>
        <end position="93"/>
    </location>
</feature>
<name>A0A2P8DXC9_9ACTN</name>
<keyword evidence="3" id="KW-1003">Cell membrane</keyword>
<keyword evidence="4 7" id="KW-0812">Transmembrane</keyword>
<dbReference type="Gene3D" id="1.10.3720.10">
    <property type="entry name" value="MetI-like"/>
    <property type="match status" value="1"/>
</dbReference>
<evidence type="ECO:0000256" key="5">
    <source>
        <dbReference type="ARBA" id="ARBA00022989"/>
    </source>
</evidence>
<evidence type="ECO:0000313" key="10">
    <source>
        <dbReference type="Proteomes" id="UP000243528"/>
    </source>
</evidence>
<gene>
    <name evidence="9" type="ORF">CLV30_112115</name>
</gene>
<dbReference type="AlphaFoldDB" id="A0A2P8DXC9"/>
<dbReference type="Proteomes" id="UP000243528">
    <property type="component" value="Unassembled WGS sequence"/>
</dbReference>
<sequence length="271" mass="29386">MSRVLRPLFLGLLGLVWLAPLYLLLVNASKPMAGYVSDEVWKPLADFALFDNLADAWERAGLGDAVVSTTIYSVLGPAVAVLVGAALGFAIVALRLRHGFFWFVLVFGGTVFPLQMIVLPLFVGYAEVGLYDSRLGMILVYVAISVPFSALVMRNFLGGIAHQVFEAAVVDGASTWRIFWRIYLPMSASALVAVFILQATFVWNDLLLGLTLSQSDEVRPLMTALTGMQSTYGGSQLPTVLAGGLLVSVPTVVLFLSTQRFFTRGLNLGQF</sequence>
<evidence type="ECO:0000256" key="3">
    <source>
        <dbReference type="ARBA" id="ARBA00022475"/>
    </source>
</evidence>
<feature type="transmembrane region" description="Helical" evidence="7">
    <location>
        <begin position="135"/>
        <end position="157"/>
    </location>
</feature>
<comment type="similarity">
    <text evidence="7">Belongs to the binding-protein-dependent transport system permease family.</text>
</comment>
<feature type="transmembrane region" description="Helical" evidence="7">
    <location>
        <begin position="178"/>
        <end position="203"/>
    </location>
</feature>
<organism evidence="9 10">
    <name type="scientific">Haloactinopolyspora alba</name>
    <dbReference type="NCBI Taxonomy" id="648780"/>
    <lineage>
        <taxon>Bacteria</taxon>
        <taxon>Bacillati</taxon>
        <taxon>Actinomycetota</taxon>
        <taxon>Actinomycetes</taxon>
        <taxon>Jiangellales</taxon>
        <taxon>Jiangellaceae</taxon>
        <taxon>Haloactinopolyspora</taxon>
    </lineage>
</organism>
<dbReference type="GO" id="GO:0005886">
    <property type="term" value="C:plasma membrane"/>
    <property type="evidence" value="ECO:0007669"/>
    <property type="project" value="UniProtKB-SubCell"/>
</dbReference>
<comment type="caution">
    <text evidence="9">The sequence shown here is derived from an EMBL/GenBank/DDBJ whole genome shotgun (WGS) entry which is preliminary data.</text>
</comment>
<feature type="transmembrane region" description="Helical" evidence="7">
    <location>
        <begin position="237"/>
        <end position="256"/>
    </location>
</feature>
<keyword evidence="5 7" id="KW-1133">Transmembrane helix</keyword>
<evidence type="ECO:0000256" key="1">
    <source>
        <dbReference type="ARBA" id="ARBA00004651"/>
    </source>
</evidence>
<dbReference type="OrthoDB" id="9794684at2"/>
<evidence type="ECO:0000256" key="2">
    <source>
        <dbReference type="ARBA" id="ARBA00022448"/>
    </source>
</evidence>
<dbReference type="InterPro" id="IPR000515">
    <property type="entry name" value="MetI-like"/>
</dbReference>
<dbReference type="Pfam" id="PF00528">
    <property type="entry name" value="BPD_transp_1"/>
    <property type="match status" value="1"/>
</dbReference>
<dbReference type="CDD" id="cd06261">
    <property type="entry name" value="TM_PBP2"/>
    <property type="match status" value="1"/>
</dbReference>
<reference evidence="9 10" key="1">
    <citation type="submission" date="2018-03" db="EMBL/GenBank/DDBJ databases">
        <title>Genomic Encyclopedia of Archaeal and Bacterial Type Strains, Phase II (KMG-II): from individual species to whole genera.</title>
        <authorList>
            <person name="Goeker M."/>
        </authorList>
    </citation>
    <scope>NUCLEOTIDE SEQUENCE [LARGE SCALE GENOMIC DNA]</scope>
    <source>
        <strain evidence="9 10">DSM 45211</strain>
    </source>
</reference>
<dbReference type="PROSITE" id="PS50928">
    <property type="entry name" value="ABC_TM1"/>
    <property type="match status" value="1"/>
</dbReference>
<dbReference type="GO" id="GO:0055085">
    <property type="term" value="P:transmembrane transport"/>
    <property type="evidence" value="ECO:0007669"/>
    <property type="project" value="InterPro"/>
</dbReference>
<evidence type="ECO:0000256" key="6">
    <source>
        <dbReference type="ARBA" id="ARBA00023136"/>
    </source>
</evidence>
<evidence type="ECO:0000313" key="9">
    <source>
        <dbReference type="EMBL" id="PSL01876.1"/>
    </source>
</evidence>
<dbReference type="EMBL" id="PYGE01000012">
    <property type="protein sequence ID" value="PSL01876.1"/>
    <property type="molecule type" value="Genomic_DNA"/>
</dbReference>
<evidence type="ECO:0000256" key="7">
    <source>
        <dbReference type="RuleBase" id="RU363032"/>
    </source>
</evidence>
<protein>
    <submittedName>
        <fullName evidence="9">Multiple sugar transport system permease protein</fullName>
    </submittedName>
</protein>
<dbReference type="InterPro" id="IPR035906">
    <property type="entry name" value="MetI-like_sf"/>
</dbReference>
<dbReference type="RefSeq" id="WP_106538381.1">
    <property type="nucleotide sequence ID" value="NZ_PYGE01000012.1"/>
</dbReference>
<proteinExistence type="inferred from homology"/>
<keyword evidence="2 7" id="KW-0813">Transport</keyword>
<keyword evidence="6 7" id="KW-0472">Membrane</keyword>
<evidence type="ECO:0000259" key="8">
    <source>
        <dbReference type="PROSITE" id="PS50928"/>
    </source>
</evidence>
<feature type="domain" description="ABC transmembrane type-1" evidence="8">
    <location>
        <begin position="66"/>
        <end position="258"/>
    </location>
</feature>
<feature type="transmembrane region" description="Helical" evidence="7">
    <location>
        <begin position="100"/>
        <end position="123"/>
    </location>
</feature>
<keyword evidence="10" id="KW-1185">Reference proteome</keyword>
<keyword evidence="9" id="KW-0762">Sugar transport</keyword>
<dbReference type="PANTHER" id="PTHR43744:SF12">
    <property type="entry name" value="ABC TRANSPORTER PERMEASE PROTEIN MG189-RELATED"/>
    <property type="match status" value="1"/>
</dbReference>
<accession>A0A2P8DXC9</accession>
<dbReference type="PANTHER" id="PTHR43744">
    <property type="entry name" value="ABC TRANSPORTER PERMEASE PROTEIN MG189-RELATED-RELATED"/>
    <property type="match status" value="1"/>
</dbReference>
<evidence type="ECO:0000256" key="4">
    <source>
        <dbReference type="ARBA" id="ARBA00022692"/>
    </source>
</evidence>